<dbReference type="OrthoDB" id="1179464at2"/>
<evidence type="ECO:0000313" key="2">
    <source>
        <dbReference type="Proteomes" id="UP000009049"/>
    </source>
</evidence>
<reference evidence="1 2" key="1">
    <citation type="journal article" date="2009" name="J. Bacteriol.">
        <title>Complete genome sequence of Robiginitalea biformata HTCC2501.</title>
        <authorList>
            <person name="Oh H.M."/>
            <person name="Giovannoni S.J."/>
            <person name="Lee K."/>
            <person name="Ferriera S."/>
            <person name="Johnson J."/>
            <person name="Cho J.C."/>
        </authorList>
    </citation>
    <scope>NUCLEOTIDE SEQUENCE [LARGE SCALE GENOMIC DNA]</scope>
    <source>
        <strain evidence="2">ATCC BAA-864 / HTCC2501 / KCTC 12146</strain>
    </source>
</reference>
<dbReference type="Proteomes" id="UP000009049">
    <property type="component" value="Chromosome"/>
</dbReference>
<accession>A4CHN8</accession>
<organism evidence="1 2">
    <name type="scientific">Robiginitalea biformata (strain ATCC BAA-864 / DSM 15991 / KCTC 12146 / HTCC2501)</name>
    <dbReference type="NCBI Taxonomy" id="313596"/>
    <lineage>
        <taxon>Bacteria</taxon>
        <taxon>Pseudomonadati</taxon>
        <taxon>Bacteroidota</taxon>
        <taxon>Flavobacteriia</taxon>
        <taxon>Flavobacteriales</taxon>
        <taxon>Flavobacteriaceae</taxon>
        <taxon>Robiginitalea</taxon>
    </lineage>
</organism>
<protein>
    <submittedName>
        <fullName evidence="1">Uncharacterized protein</fullName>
    </submittedName>
</protein>
<sequence length="220" mass="25671">MTPPFLPGLKTKRPGNRRLVQPLVGLAIILISLTPLHGQKRGYLPGHVINLEGDTIRGQVRDRHPGPFTDLYSRIRFIPKGKRRRQKLAPGAILGYRAGMREYVTVPLREESAFFRFRYVLDPGAERVFLRVLRRDGPLTYYHREFIHDDNSYLDYFPLLHLQGKPSMVRVTQGILGLKRKRLMEYFRHCPELVRAIESKELNEPDSVYEFYLERCGAIR</sequence>
<evidence type="ECO:0000313" key="1">
    <source>
        <dbReference type="EMBL" id="EAR16446.1"/>
    </source>
</evidence>
<dbReference type="KEGG" id="rbi:RB2501_06090"/>
<name>A4CHN8_ROBBH</name>
<keyword evidence="2" id="KW-1185">Reference proteome</keyword>
<dbReference type="RefSeq" id="WP_015753203.1">
    <property type="nucleotide sequence ID" value="NC_013222.1"/>
</dbReference>
<dbReference type="eggNOG" id="ENOG50336TZ">
    <property type="taxonomic scope" value="Bacteria"/>
</dbReference>
<proteinExistence type="predicted"/>
<dbReference type="HOGENOM" id="CLU_1255161_0_0_10"/>
<gene>
    <name evidence="1" type="ordered locus">RB2501_06090</name>
</gene>
<dbReference type="AlphaFoldDB" id="A4CHN8"/>
<dbReference type="EMBL" id="CP001712">
    <property type="protein sequence ID" value="EAR16446.1"/>
    <property type="molecule type" value="Genomic_DNA"/>
</dbReference>